<accession>A0ABV5P129</accession>
<feature type="transmembrane region" description="Helical" evidence="9">
    <location>
        <begin position="20"/>
        <end position="43"/>
    </location>
</feature>
<dbReference type="EMBL" id="JBHMCF010000046">
    <property type="protein sequence ID" value="MFB9476202.1"/>
    <property type="molecule type" value="Genomic_DNA"/>
</dbReference>
<feature type="transmembrane region" description="Helical" evidence="9">
    <location>
        <begin position="52"/>
        <end position="85"/>
    </location>
</feature>
<keyword evidence="6 11" id="KW-0418">Kinase</keyword>
<gene>
    <name evidence="11" type="ORF">ACFFR3_42470</name>
</gene>
<evidence type="ECO:0000256" key="2">
    <source>
        <dbReference type="ARBA" id="ARBA00012438"/>
    </source>
</evidence>
<keyword evidence="8" id="KW-0902">Two-component regulatory system</keyword>
<dbReference type="GO" id="GO:0016301">
    <property type="term" value="F:kinase activity"/>
    <property type="evidence" value="ECO:0007669"/>
    <property type="project" value="UniProtKB-KW"/>
</dbReference>
<keyword evidence="3" id="KW-0597">Phosphoprotein</keyword>
<protein>
    <recommendedName>
        <fullName evidence="2">histidine kinase</fullName>
        <ecNumber evidence="2">2.7.13.3</ecNumber>
    </recommendedName>
</protein>
<dbReference type="InterPro" id="IPR011712">
    <property type="entry name" value="Sig_transdc_His_kin_sub3_dim/P"/>
</dbReference>
<evidence type="ECO:0000256" key="6">
    <source>
        <dbReference type="ARBA" id="ARBA00022777"/>
    </source>
</evidence>
<evidence type="ECO:0000256" key="1">
    <source>
        <dbReference type="ARBA" id="ARBA00000085"/>
    </source>
</evidence>
<dbReference type="Gene3D" id="1.20.5.1930">
    <property type="match status" value="1"/>
</dbReference>
<keyword evidence="4" id="KW-0808">Transferase</keyword>
<evidence type="ECO:0000256" key="8">
    <source>
        <dbReference type="ARBA" id="ARBA00023012"/>
    </source>
</evidence>
<comment type="catalytic activity">
    <reaction evidence="1">
        <text>ATP + protein L-histidine = ADP + protein N-phospho-L-histidine.</text>
        <dbReference type="EC" id="2.7.13.3"/>
    </reaction>
</comment>
<dbReference type="InterPro" id="IPR036890">
    <property type="entry name" value="HATPase_C_sf"/>
</dbReference>
<keyword evidence="9" id="KW-0472">Membrane</keyword>
<dbReference type="SUPFAM" id="SSF55874">
    <property type="entry name" value="ATPase domain of HSP90 chaperone/DNA topoisomerase II/histidine kinase"/>
    <property type="match status" value="1"/>
</dbReference>
<dbReference type="Proteomes" id="UP001589568">
    <property type="component" value="Unassembled WGS sequence"/>
</dbReference>
<organism evidence="11 12">
    <name type="scientific">Nonomuraea salmonea</name>
    <dbReference type="NCBI Taxonomy" id="46181"/>
    <lineage>
        <taxon>Bacteria</taxon>
        <taxon>Bacillati</taxon>
        <taxon>Actinomycetota</taxon>
        <taxon>Actinomycetes</taxon>
        <taxon>Streptosporangiales</taxon>
        <taxon>Streptosporangiaceae</taxon>
        <taxon>Nonomuraea</taxon>
    </lineage>
</organism>
<keyword evidence="9" id="KW-1133">Transmembrane helix</keyword>
<evidence type="ECO:0000259" key="10">
    <source>
        <dbReference type="Pfam" id="PF07730"/>
    </source>
</evidence>
<evidence type="ECO:0000256" key="3">
    <source>
        <dbReference type="ARBA" id="ARBA00022553"/>
    </source>
</evidence>
<keyword evidence="5" id="KW-0547">Nucleotide-binding</keyword>
<dbReference type="RefSeq" id="WP_345404953.1">
    <property type="nucleotide sequence ID" value="NZ_BAAAXS010000001.1"/>
</dbReference>
<evidence type="ECO:0000256" key="5">
    <source>
        <dbReference type="ARBA" id="ARBA00022741"/>
    </source>
</evidence>
<dbReference type="InterPro" id="IPR050482">
    <property type="entry name" value="Sensor_HK_TwoCompSys"/>
</dbReference>
<evidence type="ECO:0000313" key="11">
    <source>
        <dbReference type="EMBL" id="MFB9476202.1"/>
    </source>
</evidence>
<comment type="caution">
    <text evidence="11">The sequence shown here is derived from an EMBL/GenBank/DDBJ whole genome shotgun (WGS) entry which is preliminary data.</text>
</comment>
<keyword evidence="7" id="KW-0067">ATP-binding</keyword>
<dbReference type="CDD" id="cd16917">
    <property type="entry name" value="HATPase_UhpB-NarQ-NarX-like"/>
    <property type="match status" value="1"/>
</dbReference>
<reference evidence="11 12" key="1">
    <citation type="submission" date="2024-09" db="EMBL/GenBank/DDBJ databases">
        <authorList>
            <person name="Sun Q."/>
            <person name="Mori K."/>
        </authorList>
    </citation>
    <scope>NUCLEOTIDE SEQUENCE [LARGE SCALE GENOMIC DNA]</scope>
    <source>
        <strain evidence="11 12">JCM 3324</strain>
    </source>
</reference>
<evidence type="ECO:0000256" key="9">
    <source>
        <dbReference type="SAM" id="Phobius"/>
    </source>
</evidence>
<keyword evidence="12" id="KW-1185">Reference proteome</keyword>
<dbReference type="EC" id="2.7.13.3" evidence="2"/>
<name>A0ABV5P129_9ACTN</name>
<evidence type="ECO:0000313" key="12">
    <source>
        <dbReference type="Proteomes" id="UP001589568"/>
    </source>
</evidence>
<evidence type="ECO:0000256" key="4">
    <source>
        <dbReference type="ARBA" id="ARBA00022679"/>
    </source>
</evidence>
<keyword evidence="9" id="KW-0812">Transmembrane</keyword>
<feature type="transmembrane region" description="Helical" evidence="9">
    <location>
        <begin position="118"/>
        <end position="139"/>
    </location>
</feature>
<sequence length="352" mass="37679">MLLVLYLAYGPVSIVVTRPTVAAALLVLPVAVGALGACLWALAGRDQRRNAWLLLVTIAGAFAMNLIEPYTGIALCFVTIFTAAFRTRPRAAMALTTLVLVGMPLTTYVMVREAGTAWGLAAGSAYSAVFAFLLASQIATKRQAAEVAEARAREAVLSERARLAREVHDILAHAQSAQIVHLESVRMLLKQGGDRATALDRVDKAVGLARASLEETRRALDTLRGDDLPLRERLERLAAEFRAATGRECAVSIDDRALAAGAEARLAIARTAQEALTNIRKHAPGATAELRLRRVDRWNELEVRDHGGHPAPPATPGGYGLIGMRERAALIGGTLETCTDPDGFTVLLRVPG</sequence>
<feature type="transmembrane region" description="Helical" evidence="9">
    <location>
        <begin position="91"/>
        <end position="111"/>
    </location>
</feature>
<feature type="domain" description="Signal transduction histidine kinase subgroup 3 dimerisation and phosphoacceptor" evidence="10">
    <location>
        <begin position="159"/>
        <end position="227"/>
    </location>
</feature>
<proteinExistence type="predicted"/>
<dbReference type="Pfam" id="PF07730">
    <property type="entry name" value="HisKA_3"/>
    <property type="match status" value="1"/>
</dbReference>
<dbReference type="Gene3D" id="3.30.565.10">
    <property type="entry name" value="Histidine kinase-like ATPase, C-terminal domain"/>
    <property type="match status" value="1"/>
</dbReference>
<dbReference type="PANTHER" id="PTHR24421">
    <property type="entry name" value="NITRATE/NITRITE SENSOR PROTEIN NARX-RELATED"/>
    <property type="match status" value="1"/>
</dbReference>
<evidence type="ECO:0000256" key="7">
    <source>
        <dbReference type="ARBA" id="ARBA00022840"/>
    </source>
</evidence>
<dbReference type="PANTHER" id="PTHR24421:SF10">
    <property type="entry name" value="NITRATE_NITRITE SENSOR PROTEIN NARQ"/>
    <property type="match status" value="1"/>
</dbReference>